<reference evidence="1 2" key="1">
    <citation type="submission" date="2024-01" db="EMBL/GenBank/DDBJ databases">
        <title>Genome assemblies of Stephania.</title>
        <authorList>
            <person name="Yang L."/>
        </authorList>
    </citation>
    <scope>NUCLEOTIDE SEQUENCE [LARGE SCALE GENOMIC DNA]</scope>
    <source>
        <strain evidence="1">QJT</strain>
        <tissue evidence="1">Leaf</tissue>
    </source>
</reference>
<sequence>MFTCAGCKDFGAGPRFRCETCNYDLHELCALAPPYINHLPGNSTTTTTAAVVVHHAPLQGQSHHQLLFHTKPAGGIGLLRSTCGMCGKTIRGYCFRCGTCNLEIHPCCSKLRQEMRFPIHPLHPMLLLPPPTIAGMTSPTVVASPALGGHDSCGLCHRKRGGMVYGCQTCGYQIHAVCAKPMVNGLYASGIIKAPDNDNNKPNMLGTAARVASHVILGFIGGLIEGIGEGIGEALVDKKKALVDKRAKGKALVTTYIPPPSN</sequence>
<evidence type="ECO:0000313" key="2">
    <source>
        <dbReference type="Proteomes" id="UP001417504"/>
    </source>
</evidence>
<gene>
    <name evidence="1" type="ORF">Sjap_009619</name>
</gene>
<dbReference type="SUPFAM" id="SSF57889">
    <property type="entry name" value="Cysteine-rich domain"/>
    <property type="match status" value="2"/>
</dbReference>
<comment type="caution">
    <text evidence="1">The sequence shown here is derived from an EMBL/GenBank/DDBJ whole genome shotgun (WGS) entry which is preliminary data.</text>
</comment>
<accession>A0AAP0J7F7</accession>
<keyword evidence="2" id="KW-1185">Reference proteome</keyword>
<dbReference type="Proteomes" id="UP001417504">
    <property type="component" value="Unassembled WGS sequence"/>
</dbReference>
<protein>
    <recommendedName>
        <fullName evidence="3">Phorbol-ester/DAG-type domain-containing protein</fullName>
    </recommendedName>
</protein>
<dbReference type="InterPro" id="IPR046349">
    <property type="entry name" value="C1-like_sf"/>
</dbReference>
<dbReference type="PANTHER" id="PTHR47841:SF3">
    <property type="entry name" value="OS09G0492800 PROTEIN"/>
    <property type="match status" value="1"/>
</dbReference>
<evidence type="ECO:0000313" key="1">
    <source>
        <dbReference type="EMBL" id="KAK9129132.1"/>
    </source>
</evidence>
<dbReference type="PANTHER" id="PTHR47841">
    <property type="entry name" value="DIACYLGLYCEROL KINASE THETA-LIKE-RELATED"/>
    <property type="match status" value="1"/>
</dbReference>
<evidence type="ECO:0008006" key="3">
    <source>
        <dbReference type="Google" id="ProtNLM"/>
    </source>
</evidence>
<dbReference type="EMBL" id="JBBNAE010000004">
    <property type="protein sequence ID" value="KAK9129132.1"/>
    <property type="molecule type" value="Genomic_DNA"/>
</dbReference>
<proteinExistence type="predicted"/>
<name>A0AAP0J7F7_9MAGN</name>
<dbReference type="AlphaFoldDB" id="A0AAP0J7F7"/>
<organism evidence="1 2">
    <name type="scientific">Stephania japonica</name>
    <dbReference type="NCBI Taxonomy" id="461633"/>
    <lineage>
        <taxon>Eukaryota</taxon>
        <taxon>Viridiplantae</taxon>
        <taxon>Streptophyta</taxon>
        <taxon>Embryophyta</taxon>
        <taxon>Tracheophyta</taxon>
        <taxon>Spermatophyta</taxon>
        <taxon>Magnoliopsida</taxon>
        <taxon>Ranunculales</taxon>
        <taxon>Menispermaceae</taxon>
        <taxon>Menispermoideae</taxon>
        <taxon>Cissampelideae</taxon>
        <taxon>Stephania</taxon>
    </lineage>
</organism>